<feature type="chain" id="PRO_5001868928" evidence="1">
    <location>
        <begin position="21"/>
        <end position="257"/>
    </location>
</feature>
<gene>
    <name evidence="2" type="ORF">N789_07155</name>
</gene>
<dbReference type="PATRIC" id="fig|1121015.4.peg.922"/>
<comment type="caution">
    <text evidence="2">The sequence shown here is derived from an EMBL/GenBank/DDBJ whole genome shotgun (WGS) entry which is preliminary data.</text>
</comment>
<proteinExistence type="predicted"/>
<evidence type="ECO:0000256" key="1">
    <source>
        <dbReference type="SAM" id="SignalP"/>
    </source>
</evidence>
<reference evidence="2 3" key="1">
    <citation type="submission" date="2013-09" db="EMBL/GenBank/DDBJ databases">
        <title>Genome sequencing of Arenimonas oryziterrae.</title>
        <authorList>
            <person name="Chen F."/>
            <person name="Wang G."/>
        </authorList>
    </citation>
    <scope>NUCLEOTIDE SEQUENCE [LARGE SCALE GENOMIC DNA]</scope>
    <source>
        <strain evidence="2 3">YC6267</strain>
    </source>
</reference>
<dbReference type="eggNOG" id="ENOG50330GY">
    <property type="taxonomic scope" value="Bacteria"/>
</dbReference>
<dbReference type="STRING" id="1121015.GCA_000420545_01882"/>
<evidence type="ECO:0000313" key="2">
    <source>
        <dbReference type="EMBL" id="KFN44187.1"/>
    </source>
</evidence>
<dbReference type="Proteomes" id="UP000029385">
    <property type="component" value="Unassembled WGS sequence"/>
</dbReference>
<name>A0A091AY20_9GAMM</name>
<accession>A0A091AY20</accession>
<dbReference type="EMBL" id="AVCI01000003">
    <property type="protein sequence ID" value="KFN44187.1"/>
    <property type="molecule type" value="Genomic_DNA"/>
</dbReference>
<keyword evidence="3" id="KW-1185">Reference proteome</keyword>
<dbReference type="RefSeq" id="WP_022969499.1">
    <property type="nucleotide sequence ID" value="NZ_ATVD01000003.1"/>
</dbReference>
<evidence type="ECO:0000313" key="3">
    <source>
        <dbReference type="Proteomes" id="UP000029385"/>
    </source>
</evidence>
<keyword evidence="1" id="KW-0732">Signal</keyword>
<organism evidence="2 3">
    <name type="scientific">Arenimonas oryziterrae DSM 21050 = YC6267</name>
    <dbReference type="NCBI Taxonomy" id="1121015"/>
    <lineage>
        <taxon>Bacteria</taxon>
        <taxon>Pseudomonadati</taxon>
        <taxon>Pseudomonadota</taxon>
        <taxon>Gammaproteobacteria</taxon>
        <taxon>Lysobacterales</taxon>
        <taxon>Lysobacteraceae</taxon>
        <taxon>Arenimonas</taxon>
    </lineage>
</organism>
<sequence length="257" mass="28811">MVILRLSLLCLALAPLAARAGLTYEEGIARDPETRAELYREQHWVRSEGERRLERLVLYRCPDGTAFGRKFVDYRVSPVAPAFRFDDQRSGYREGLRQGATPTVFVRRPGQTTERSADLSSRQLVADAGFDEFVRRHWTPLVAGETVSLDFAVPSRLESIGFSVRRVGQTRIAGEAAWTFRLRLGGVLGWLVPHVDVSYGQTSRRLLRFEGLSNLRDDAGDDPLSARIDFLLPPRSAEEAQWRAGLTAPLSACRTGH</sequence>
<feature type="signal peptide" evidence="1">
    <location>
        <begin position="1"/>
        <end position="20"/>
    </location>
</feature>
<dbReference type="AlphaFoldDB" id="A0A091AY20"/>
<protein>
    <submittedName>
        <fullName evidence="2">Uncharacterized protein</fullName>
    </submittedName>
</protein>